<evidence type="ECO:0000256" key="1">
    <source>
        <dbReference type="SAM" id="MobiDB-lite"/>
    </source>
</evidence>
<dbReference type="Pfam" id="PF03428">
    <property type="entry name" value="RP-C"/>
    <property type="match status" value="1"/>
</dbReference>
<accession>A0ABV7IC38</accession>
<dbReference type="RefSeq" id="WP_377706790.1">
    <property type="nucleotide sequence ID" value="NZ_JBHRTE010000019.1"/>
</dbReference>
<sequence length="377" mass="41645">MRQLSTTSLGRRAISAGLMAAEAAAASPASSITVDKWAILQDLTDGREAFGLTDRNLSVLSALLSFYPARELSGGVLTVFPSNASLSGRLHGMPESTLRRHVAALVDAGMIRRHDSPNGKRYATRDGRGRIDRVFGFDLTPLLLRAAEISDAATAARDTSRMIRRKRQTIALLMRDAMQLLNHPENVANQDPGARPDMAEMHRALRRKLDLTALSEIEAALRKLLGDRHGCRQTPRMSGNDSQNERHQQKTDSDHPESEEAKTEEDAGDDLPLVVVLEAAPEISTYAETPVRDWHDLIRITDFLHPMLGVTRETWQLAQRNLGRSNAAIVLACMLQKFSSIRTPGAYLRKLATTDNFRVGPMVKALLRRDDLARGSC</sequence>
<dbReference type="Proteomes" id="UP001595557">
    <property type="component" value="Unassembled WGS sequence"/>
</dbReference>
<proteinExistence type="predicted"/>
<evidence type="ECO:0000313" key="5">
    <source>
        <dbReference type="Proteomes" id="UP001595557"/>
    </source>
</evidence>
<dbReference type="InterPro" id="IPR047611">
    <property type="entry name" value="RepABC_RepC"/>
</dbReference>
<feature type="domain" description="Plasmid replication protein C N-terminal" evidence="2">
    <location>
        <begin position="12"/>
        <end position="181"/>
    </location>
</feature>
<dbReference type="InterPro" id="IPR005090">
    <property type="entry name" value="RepC_N"/>
</dbReference>
<keyword evidence="5" id="KW-1185">Reference proteome</keyword>
<dbReference type="InterPro" id="IPR036388">
    <property type="entry name" value="WH-like_DNA-bd_sf"/>
</dbReference>
<dbReference type="Gene3D" id="1.10.10.10">
    <property type="entry name" value="Winged helix-like DNA-binding domain superfamily/Winged helix DNA-binding domain"/>
    <property type="match status" value="1"/>
</dbReference>
<evidence type="ECO:0000259" key="2">
    <source>
        <dbReference type="Pfam" id="PF03428"/>
    </source>
</evidence>
<feature type="compositionally biased region" description="Basic and acidic residues" evidence="1">
    <location>
        <begin position="243"/>
        <end position="265"/>
    </location>
</feature>
<protein>
    <submittedName>
        <fullName evidence="4">Plasmid replication protein RepC</fullName>
    </submittedName>
</protein>
<evidence type="ECO:0000259" key="3">
    <source>
        <dbReference type="Pfam" id="PF11800"/>
    </source>
</evidence>
<name>A0ABV7IC38_9RHOB</name>
<dbReference type="SUPFAM" id="SSF46785">
    <property type="entry name" value="Winged helix' DNA-binding domain"/>
    <property type="match status" value="1"/>
</dbReference>
<feature type="region of interest" description="Disordered" evidence="1">
    <location>
        <begin position="228"/>
        <end position="270"/>
    </location>
</feature>
<gene>
    <name evidence="4" type="primary">repC</name>
    <name evidence="4" type="ORF">ACFOD7_04200</name>
</gene>
<feature type="domain" description="Plasmid replication protein C C-terminal" evidence="3">
    <location>
        <begin position="273"/>
        <end position="368"/>
    </location>
</feature>
<dbReference type="Pfam" id="PF11800">
    <property type="entry name" value="RP-C_C"/>
    <property type="match status" value="1"/>
</dbReference>
<reference evidence="5" key="1">
    <citation type="journal article" date="2019" name="Int. J. Syst. Evol. Microbiol.">
        <title>The Global Catalogue of Microorganisms (GCM) 10K type strain sequencing project: providing services to taxonomists for standard genome sequencing and annotation.</title>
        <authorList>
            <consortium name="The Broad Institute Genomics Platform"/>
            <consortium name="The Broad Institute Genome Sequencing Center for Infectious Disease"/>
            <person name="Wu L."/>
            <person name="Ma J."/>
        </authorList>
    </citation>
    <scope>NUCLEOTIDE SEQUENCE [LARGE SCALE GENOMIC DNA]</scope>
    <source>
        <strain evidence="5">KCTC 52239</strain>
    </source>
</reference>
<dbReference type="InterPro" id="IPR021760">
    <property type="entry name" value="RepC_C"/>
</dbReference>
<organism evidence="4 5">
    <name type="scientific">Paracoccus fontiphilus</name>
    <dbReference type="NCBI Taxonomy" id="1815556"/>
    <lineage>
        <taxon>Bacteria</taxon>
        <taxon>Pseudomonadati</taxon>
        <taxon>Pseudomonadota</taxon>
        <taxon>Alphaproteobacteria</taxon>
        <taxon>Rhodobacterales</taxon>
        <taxon>Paracoccaceae</taxon>
        <taxon>Paracoccus</taxon>
    </lineage>
</organism>
<comment type="caution">
    <text evidence="4">The sequence shown here is derived from an EMBL/GenBank/DDBJ whole genome shotgun (WGS) entry which is preliminary data.</text>
</comment>
<dbReference type="InterPro" id="IPR036390">
    <property type="entry name" value="WH_DNA-bd_sf"/>
</dbReference>
<evidence type="ECO:0000313" key="4">
    <source>
        <dbReference type="EMBL" id="MFC3167246.1"/>
    </source>
</evidence>
<dbReference type="NCBIfam" id="NF040974">
    <property type="entry name" value="RepABC_RepC"/>
    <property type="match status" value="1"/>
</dbReference>
<dbReference type="EMBL" id="JBHRTE010000019">
    <property type="protein sequence ID" value="MFC3167246.1"/>
    <property type="molecule type" value="Genomic_DNA"/>
</dbReference>